<dbReference type="GO" id="GO:0003713">
    <property type="term" value="F:transcription coactivator activity"/>
    <property type="evidence" value="ECO:0007669"/>
    <property type="project" value="InterPro"/>
</dbReference>
<evidence type="ECO:0000256" key="3">
    <source>
        <dbReference type="ARBA" id="ARBA00022723"/>
    </source>
</evidence>
<evidence type="ECO:0000256" key="8">
    <source>
        <dbReference type="ARBA" id="ARBA00023163"/>
    </source>
</evidence>
<keyword evidence="8 10" id="KW-0804">Transcription</keyword>
<dbReference type="PANTHER" id="PTHR12374">
    <property type="entry name" value="TRANSCRIPTIONAL ADAPTOR 2 ADA2 -RELATED"/>
    <property type="match status" value="1"/>
</dbReference>
<sequence>MIEISKNRLDQPAAEHTSSLPPCRGCSSYLVEPYIKCAECGPSPFLLCLQCFTRGYEYKKHQSDHKYEIMTSDFPVLEPGWTAQEEMALLEAVMDCGFGNWQDVAYQMRTKTKEECEGHYMKNFINNPLFSSTLLSLRQMEDHLSRTADTAIPFKPTDDPPRPSFDSQVSRDMAGYMPARADFMEEFDNYAEWDLKDIDFVDDDSDILHALKVAVVDIYHSRLEERQRRKKIIRDHGLINLRKFQILERRYPKEVQDLYDVMRRFARVVGPIEHDKFIESHACEYLTLFLTGPLTEVLPCIFIKGRRSAPPLNLTGLPGTEKLNEREKELCQVVRLVPGAYLEYKQALLNECRRQGGLRLAQARSLIKIDVNKTRKIYDFLIKEGYINKA</sequence>
<keyword evidence="7" id="KW-0238">DNA-binding</keyword>
<dbReference type="InterPro" id="IPR036388">
    <property type="entry name" value="WH-like_DNA-bd_sf"/>
</dbReference>
<feature type="domain" description="SWIRM" evidence="15">
    <location>
        <begin position="303"/>
        <end position="390"/>
    </location>
</feature>
<dbReference type="Ensembl" id="ENSCCRT00015048606.1">
    <property type="protein sequence ID" value="ENSCCRP00015047040.1"/>
    <property type="gene ID" value="ENSCCRG00015019393.1"/>
</dbReference>
<dbReference type="GO" id="GO:0008270">
    <property type="term" value="F:zinc ion binding"/>
    <property type="evidence" value="ECO:0007669"/>
    <property type="project" value="UniProtKB-KW"/>
</dbReference>
<dbReference type="InterPro" id="IPR001005">
    <property type="entry name" value="SANT/Myb"/>
</dbReference>
<keyword evidence="3" id="KW-0479">Metal-binding</keyword>
<dbReference type="InterPro" id="IPR055141">
    <property type="entry name" value="TADA2A_B-like_dom"/>
</dbReference>
<evidence type="ECO:0000259" key="13">
    <source>
        <dbReference type="PROSITE" id="PS50090"/>
    </source>
</evidence>
<dbReference type="GO" id="GO:0003677">
    <property type="term" value="F:DNA binding"/>
    <property type="evidence" value="ECO:0007669"/>
    <property type="project" value="UniProtKB-KW"/>
</dbReference>
<dbReference type="PROSITE" id="PS51293">
    <property type="entry name" value="SANT"/>
    <property type="match status" value="1"/>
</dbReference>
<keyword evidence="9 10" id="KW-0539">Nucleus</keyword>
<evidence type="ECO:0000256" key="2">
    <source>
        <dbReference type="ARBA" id="ARBA00022454"/>
    </source>
</evidence>
<name>A0A8C1V5C4_CYPCA</name>
<dbReference type="GO" id="GO:0003682">
    <property type="term" value="F:chromatin binding"/>
    <property type="evidence" value="ECO:0007669"/>
    <property type="project" value="TreeGrafter"/>
</dbReference>
<evidence type="ECO:0000259" key="14">
    <source>
        <dbReference type="PROSITE" id="PS50135"/>
    </source>
</evidence>
<dbReference type="Pfam" id="PF22941">
    <property type="entry name" value="TADA2A-like_3rd"/>
    <property type="match status" value="1"/>
</dbReference>
<dbReference type="FunFam" id="1.10.10.60:FF:000110">
    <property type="entry name" value="Transcriptional adapter"/>
    <property type="match status" value="1"/>
</dbReference>
<evidence type="ECO:0000256" key="12">
    <source>
        <dbReference type="SAM" id="MobiDB-lite"/>
    </source>
</evidence>
<dbReference type="PROSITE" id="PS50135">
    <property type="entry name" value="ZF_ZZ_2"/>
    <property type="match status" value="1"/>
</dbReference>
<dbReference type="FunFam" id="3.30.60.90:FF:000020">
    <property type="entry name" value="Transcriptional adapter"/>
    <property type="match status" value="1"/>
</dbReference>
<dbReference type="SMART" id="SM00717">
    <property type="entry name" value="SANT"/>
    <property type="match status" value="1"/>
</dbReference>
<dbReference type="InterPro" id="IPR043145">
    <property type="entry name" value="Znf_ZZ_sf"/>
</dbReference>
<evidence type="ECO:0000256" key="7">
    <source>
        <dbReference type="ARBA" id="ARBA00023125"/>
    </source>
</evidence>
<dbReference type="InterPro" id="IPR016827">
    <property type="entry name" value="Ada2/TADA2"/>
</dbReference>
<evidence type="ECO:0000313" key="18">
    <source>
        <dbReference type="Proteomes" id="UP000694700"/>
    </source>
</evidence>
<comment type="subcellular location">
    <subcellularLocation>
        <location evidence="1">Chromosome</location>
    </subcellularLocation>
    <subcellularLocation>
        <location evidence="10">Nucleus</location>
    </subcellularLocation>
</comment>
<feature type="domain" description="SANT" evidence="16">
    <location>
        <begin position="76"/>
        <end position="128"/>
    </location>
</feature>
<reference evidence="17" key="1">
    <citation type="submission" date="2025-08" db="UniProtKB">
        <authorList>
            <consortium name="Ensembl"/>
        </authorList>
    </citation>
    <scope>IDENTIFICATION</scope>
</reference>
<dbReference type="Pfam" id="PF00249">
    <property type="entry name" value="Myb_DNA-binding"/>
    <property type="match status" value="1"/>
</dbReference>
<dbReference type="GO" id="GO:0006338">
    <property type="term" value="P:chromatin remodeling"/>
    <property type="evidence" value="ECO:0007669"/>
    <property type="project" value="TreeGrafter"/>
</dbReference>
<evidence type="ECO:0000256" key="10">
    <source>
        <dbReference type="PIRNR" id="PIRNR025024"/>
    </source>
</evidence>
<dbReference type="GO" id="GO:0005634">
    <property type="term" value="C:nucleus"/>
    <property type="evidence" value="ECO:0007669"/>
    <property type="project" value="UniProtKB-SubCell"/>
</dbReference>
<feature type="domain" description="ZZ-type" evidence="14">
    <location>
        <begin position="18"/>
        <end position="75"/>
    </location>
</feature>
<accession>A0A8C1V5C4</accession>
<dbReference type="CDD" id="cd02335">
    <property type="entry name" value="ZZ_ADA2"/>
    <property type="match status" value="1"/>
</dbReference>
<proteinExistence type="predicted"/>
<dbReference type="Pfam" id="PF25299">
    <property type="entry name" value="ZZ_ADA2"/>
    <property type="match status" value="1"/>
</dbReference>
<dbReference type="GO" id="GO:0140672">
    <property type="term" value="C:ATAC complex"/>
    <property type="evidence" value="ECO:0007669"/>
    <property type="project" value="UniProtKB-ARBA"/>
</dbReference>
<dbReference type="Gene3D" id="1.10.10.60">
    <property type="entry name" value="Homeodomain-like"/>
    <property type="match status" value="1"/>
</dbReference>
<dbReference type="Gene3D" id="3.30.60.90">
    <property type="match status" value="1"/>
</dbReference>
<dbReference type="GO" id="GO:0051726">
    <property type="term" value="P:regulation of cell cycle"/>
    <property type="evidence" value="ECO:0007669"/>
    <property type="project" value="UniProtKB-ARBA"/>
</dbReference>
<dbReference type="GO" id="GO:0051302">
    <property type="term" value="P:regulation of cell division"/>
    <property type="evidence" value="ECO:0007669"/>
    <property type="project" value="UniProtKB-ARBA"/>
</dbReference>
<dbReference type="FunFam" id="1.10.10.10:FF:000087">
    <property type="entry name" value="Transcriptional adapter 2"/>
    <property type="match status" value="1"/>
</dbReference>
<protein>
    <recommendedName>
        <fullName evidence="10">Transcriptional adapter</fullName>
    </recommendedName>
</protein>
<dbReference type="InterPro" id="IPR041983">
    <property type="entry name" value="ADA2-like_ZZ"/>
</dbReference>
<dbReference type="Gene3D" id="1.10.10.10">
    <property type="entry name" value="Winged helix-like DNA-binding domain superfamily/Winged helix DNA-binding domain"/>
    <property type="match status" value="1"/>
</dbReference>
<evidence type="ECO:0000256" key="5">
    <source>
        <dbReference type="ARBA" id="ARBA00022833"/>
    </source>
</evidence>
<dbReference type="InterPro" id="IPR009057">
    <property type="entry name" value="Homeodomain-like_sf"/>
</dbReference>
<dbReference type="InterPro" id="IPR017884">
    <property type="entry name" value="SANT_dom"/>
</dbReference>
<dbReference type="GO" id="GO:0006357">
    <property type="term" value="P:regulation of transcription by RNA polymerase II"/>
    <property type="evidence" value="ECO:0007669"/>
    <property type="project" value="InterPro"/>
</dbReference>
<keyword evidence="6 10" id="KW-0805">Transcription regulation</keyword>
<evidence type="ECO:0000256" key="9">
    <source>
        <dbReference type="ARBA" id="ARBA00023242"/>
    </source>
</evidence>
<dbReference type="PANTHER" id="PTHR12374:SF20">
    <property type="entry name" value="TRANSCRIPTIONAL ADAPTER 2-ALPHA"/>
    <property type="match status" value="1"/>
</dbReference>
<dbReference type="CDD" id="cd00167">
    <property type="entry name" value="SANT"/>
    <property type="match status" value="1"/>
</dbReference>
<dbReference type="AlphaFoldDB" id="A0A8C1V5C4"/>
<dbReference type="PIRSF" id="PIRSF025024">
    <property type="entry name" value="Transcriptional_adaptor_2"/>
    <property type="match status" value="1"/>
</dbReference>
<keyword evidence="4 11" id="KW-0863">Zinc-finger</keyword>
<feature type="region of interest" description="Disordered" evidence="12">
    <location>
        <begin position="1"/>
        <end position="20"/>
    </location>
</feature>
<evidence type="ECO:0000256" key="11">
    <source>
        <dbReference type="PROSITE-ProRule" id="PRU00228"/>
    </source>
</evidence>
<dbReference type="Proteomes" id="UP000694700">
    <property type="component" value="Unplaced"/>
</dbReference>
<dbReference type="InterPro" id="IPR000433">
    <property type="entry name" value="Znf_ZZ"/>
</dbReference>
<organism evidence="17 18">
    <name type="scientific">Cyprinus carpio</name>
    <name type="common">Common carp</name>
    <dbReference type="NCBI Taxonomy" id="7962"/>
    <lineage>
        <taxon>Eukaryota</taxon>
        <taxon>Metazoa</taxon>
        <taxon>Chordata</taxon>
        <taxon>Craniata</taxon>
        <taxon>Vertebrata</taxon>
        <taxon>Euteleostomi</taxon>
        <taxon>Actinopterygii</taxon>
        <taxon>Neopterygii</taxon>
        <taxon>Teleostei</taxon>
        <taxon>Ostariophysi</taxon>
        <taxon>Cypriniformes</taxon>
        <taxon>Cyprinidae</taxon>
        <taxon>Cyprininae</taxon>
        <taxon>Cyprinus</taxon>
    </lineage>
</organism>
<dbReference type="SUPFAM" id="SSF57850">
    <property type="entry name" value="RING/U-box"/>
    <property type="match status" value="1"/>
</dbReference>
<evidence type="ECO:0000259" key="15">
    <source>
        <dbReference type="PROSITE" id="PS50934"/>
    </source>
</evidence>
<dbReference type="InterPro" id="IPR007526">
    <property type="entry name" value="SWIRM"/>
</dbReference>
<keyword evidence="2" id="KW-0158">Chromosome</keyword>
<evidence type="ECO:0000256" key="6">
    <source>
        <dbReference type="ARBA" id="ARBA00023015"/>
    </source>
</evidence>
<evidence type="ECO:0000313" key="17">
    <source>
        <dbReference type="Ensembl" id="ENSCCRP00015047040.1"/>
    </source>
</evidence>
<evidence type="ECO:0000256" key="1">
    <source>
        <dbReference type="ARBA" id="ARBA00004286"/>
    </source>
</evidence>
<dbReference type="SUPFAM" id="SSF46689">
    <property type="entry name" value="Homeodomain-like"/>
    <property type="match status" value="2"/>
</dbReference>
<dbReference type="PROSITE" id="PS50090">
    <property type="entry name" value="MYB_LIKE"/>
    <property type="match status" value="1"/>
</dbReference>
<dbReference type="Pfam" id="PF04433">
    <property type="entry name" value="SWIRM"/>
    <property type="match status" value="1"/>
</dbReference>
<keyword evidence="5" id="KW-0862">Zinc</keyword>
<dbReference type="PROSITE" id="PS50934">
    <property type="entry name" value="SWIRM"/>
    <property type="match status" value="1"/>
</dbReference>
<evidence type="ECO:0000256" key="4">
    <source>
        <dbReference type="ARBA" id="ARBA00022771"/>
    </source>
</evidence>
<feature type="domain" description="Myb-like" evidence="13">
    <location>
        <begin position="81"/>
        <end position="124"/>
    </location>
</feature>
<evidence type="ECO:0000259" key="16">
    <source>
        <dbReference type="PROSITE" id="PS51293"/>
    </source>
</evidence>